<dbReference type="InterPro" id="IPR000477">
    <property type="entry name" value="RT_dom"/>
</dbReference>
<comment type="caution">
    <text evidence="2">The sequence shown here is derived from an EMBL/GenBank/DDBJ whole genome shotgun (WGS) entry which is preliminary data.</text>
</comment>
<dbReference type="Pfam" id="PF00078">
    <property type="entry name" value="RVT_1"/>
    <property type="match status" value="1"/>
</dbReference>
<dbReference type="AlphaFoldDB" id="A0A813E5C7"/>
<accession>A0A813E5C7</accession>
<dbReference type="Proteomes" id="UP000654075">
    <property type="component" value="Unassembled WGS sequence"/>
</dbReference>
<evidence type="ECO:0000313" key="3">
    <source>
        <dbReference type="Proteomes" id="UP000654075"/>
    </source>
</evidence>
<evidence type="ECO:0000313" key="2">
    <source>
        <dbReference type="EMBL" id="CAE8593861.1"/>
    </source>
</evidence>
<organism evidence="2 3">
    <name type="scientific">Polarella glacialis</name>
    <name type="common">Dinoflagellate</name>
    <dbReference type="NCBI Taxonomy" id="89957"/>
    <lineage>
        <taxon>Eukaryota</taxon>
        <taxon>Sar</taxon>
        <taxon>Alveolata</taxon>
        <taxon>Dinophyceae</taxon>
        <taxon>Suessiales</taxon>
        <taxon>Suessiaceae</taxon>
        <taxon>Polarella</taxon>
    </lineage>
</organism>
<gene>
    <name evidence="2" type="ORF">PGLA1383_LOCUS12445</name>
</gene>
<sequence>MAWMAAEVLQLRRVACKRSSTFAAFVDGENAFCRPPADVVTEDLIRVPGINDHDCNIILAILRSLRGTACIFNSLHGNWKIQTGLPQGGALSVALFVMLLIRLHDDLVDAECGVPIPLPDGTIFWICLLAFIDDLLLLADEASKLQKAFDIVAAWAKRIRMRINVGVDKTAVMVISGVAPSPDCWTICGSVIPVVSQYKYLGIVLCASGSWKPFLKAFCDKTRARTIELIRWARANSVTSDVVSRLWLIYVETCAAWVLAIAPLTPSQLQGLNVPQRNAARMILGHNRRSPVPAPCVELGWMLWSSSAKGRRLSLLGRLFSSGDEIVLLLLQAGAAFPGSWTSSACKIATSLTTDDSLPTQLHEWRSSCKTWKSDALTCDLEELCLSCHSHPNLSSYRRPGLQSSEPYGINRMIHDKSIGAEVGRVVGRLLCGGQGLRGGDPVMPSAVCVRAACLACLLTGCRRSETLNHFLFHCQLTKPVRDRPLVGELWQIMDPVVTLDCDVWSFQKQRISRRAIWSMWLARCQLMQKEGGANRRGRDERFSELRKSAS</sequence>
<keyword evidence="3" id="KW-1185">Reference proteome</keyword>
<reference evidence="2" key="1">
    <citation type="submission" date="2021-02" db="EMBL/GenBank/DDBJ databases">
        <authorList>
            <person name="Dougan E. K."/>
            <person name="Rhodes N."/>
            <person name="Thang M."/>
            <person name="Chan C."/>
        </authorList>
    </citation>
    <scope>NUCLEOTIDE SEQUENCE</scope>
</reference>
<proteinExistence type="predicted"/>
<name>A0A813E5C7_POLGL</name>
<feature type="domain" description="Reverse transcriptase" evidence="1">
    <location>
        <begin position="1"/>
        <end position="205"/>
    </location>
</feature>
<dbReference type="OrthoDB" id="1421278at2759"/>
<evidence type="ECO:0000259" key="1">
    <source>
        <dbReference type="PROSITE" id="PS50878"/>
    </source>
</evidence>
<dbReference type="EMBL" id="CAJNNV010006631">
    <property type="protein sequence ID" value="CAE8593861.1"/>
    <property type="molecule type" value="Genomic_DNA"/>
</dbReference>
<dbReference type="PANTHER" id="PTHR47027:SF20">
    <property type="entry name" value="REVERSE TRANSCRIPTASE-LIKE PROTEIN WITH RNA-DIRECTED DNA POLYMERASE DOMAIN"/>
    <property type="match status" value="1"/>
</dbReference>
<dbReference type="PANTHER" id="PTHR47027">
    <property type="entry name" value="REVERSE TRANSCRIPTASE DOMAIN-CONTAINING PROTEIN"/>
    <property type="match status" value="1"/>
</dbReference>
<dbReference type="PROSITE" id="PS50878">
    <property type="entry name" value="RT_POL"/>
    <property type="match status" value="1"/>
</dbReference>
<protein>
    <recommendedName>
        <fullName evidence="1">Reverse transcriptase domain-containing protein</fullName>
    </recommendedName>
</protein>